<protein>
    <recommendedName>
        <fullName evidence="5">Tyr recombinase domain-containing protein</fullName>
    </recommendedName>
</protein>
<feature type="region of interest" description="Disordered" evidence="2">
    <location>
        <begin position="417"/>
        <end position="489"/>
    </location>
</feature>
<keyword evidence="1" id="KW-0233">DNA recombination</keyword>
<keyword evidence="4" id="KW-1185">Reference proteome</keyword>
<feature type="compositionally biased region" description="Basic and acidic residues" evidence="2">
    <location>
        <begin position="446"/>
        <end position="459"/>
    </location>
</feature>
<dbReference type="InterPro" id="IPR011010">
    <property type="entry name" value="DNA_brk_join_enz"/>
</dbReference>
<evidence type="ECO:0000256" key="2">
    <source>
        <dbReference type="SAM" id="MobiDB-lite"/>
    </source>
</evidence>
<feature type="compositionally biased region" description="Acidic residues" evidence="2">
    <location>
        <begin position="472"/>
        <end position="484"/>
    </location>
</feature>
<dbReference type="Gene3D" id="1.10.443.10">
    <property type="entry name" value="Intergrase catalytic core"/>
    <property type="match status" value="1"/>
</dbReference>
<evidence type="ECO:0000313" key="4">
    <source>
        <dbReference type="Proteomes" id="UP001189429"/>
    </source>
</evidence>
<feature type="compositionally biased region" description="Polar residues" evidence="2">
    <location>
        <begin position="432"/>
        <end position="442"/>
    </location>
</feature>
<sequence>MVEPGAAANALWQFRGAAATPALQLPWEAAGPEPLAAPRTLLPVWEGHAEAEERELRLKQLLLVARTAGDHCRFNREAADAADDLRVHELLVNTFAGKATSTLARRACSMSLYMRWTRDNFGSAAHGFPLSESKAYEYVEDLRATGFLEAALLVHGTLGVEVEGGLPQSARIRGAVARSWERKRLTVNARPLKVKHLRLLESLTKEAPPRTSLEAGFLCYLVHSRSRARDLAKVEDEPYVDLSVSQGFIEVRAARAKTTRGLKRARLGLPVVGIAEGLTDDTFETWAEAWLRAREELGLRAGEGQYLMPAVSVGGVLVHDVPASAPQITAMLRRSLILAGAEPAEVEHYTSHSCKATLLSWMAKAGVPLSVRRMLGGHIKPGDKSVIEYSRDAMAGPLRELKGVLVKIAAEEFDPDATRSGRWRDGGPPATLASSGEATSAPSAEWNERQGAPKERANDDPADVADTGSEVEVGDGESTGESDEAEKHEALAAAETVGNDLEGALGLGMVVPTGYDVYFHPKSHVRHLLPLSEPVPGGRFACGRAASEMSQQGGASVQPLCKQCIGAAERPARARETRAA</sequence>
<dbReference type="Proteomes" id="UP001189429">
    <property type="component" value="Unassembled WGS sequence"/>
</dbReference>
<evidence type="ECO:0000313" key="3">
    <source>
        <dbReference type="EMBL" id="CAK0823995.1"/>
    </source>
</evidence>
<evidence type="ECO:0008006" key="5">
    <source>
        <dbReference type="Google" id="ProtNLM"/>
    </source>
</evidence>
<dbReference type="EMBL" id="CAUYUJ010008447">
    <property type="protein sequence ID" value="CAK0823995.1"/>
    <property type="molecule type" value="Genomic_DNA"/>
</dbReference>
<organism evidence="3 4">
    <name type="scientific">Prorocentrum cordatum</name>
    <dbReference type="NCBI Taxonomy" id="2364126"/>
    <lineage>
        <taxon>Eukaryota</taxon>
        <taxon>Sar</taxon>
        <taxon>Alveolata</taxon>
        <taxon>Dinophyceae</taxon>
        <taxon>Prorocentrales</taxon>
        <taxon>Prorocentraceae</taxon>
        <taxon>Prorocentrum</taxon>
    </lineage>
</organism>
<name>A0ABN9S164_9DINO</name>
<dbReference type="InterPro" id="IPR013762">
    <property type="entry name" value="Integrase-like_cat_sf"/>
</dbReference>
<reference evidence="3" key="1">
    <citation type="submission" date="2023-10" db="EMBL/GenBank/DDBJ databases">
        <authorList>
            <person name="Chen Y."/>
            <person name="Shah S."/>
            <person name="Dougan E. K."/>
            <person name="Thang M."/>
            <person name="Chan C."/>
        </authorList>
    </citation>
    <scope>NUCLEOTIDE SEQUENCE [LARGE SCALE GENOMIC DNA]</scope>
</reference>
<comment type="caution">
    <text evidence="3">The sequence shown here is derived from an EMBL/GenBank/DDBJ whole genome shotgun (WGS) entry which is preliminary data.</text>
</comment>
<accession>A0ABN9S164</accession>
<dbReference type="SUPFAM" id="SSF56349">
    <property type="entry name" value="DNA breaking-rejoining enzymes"/>
    <property type="match status" value="1"/>
</dbReference>
<evidence type="ECO:0000256" key="1">
    <source>
        <dbReference type="ARBA" id="ARBA00023172"/>
    </source>
</evidence>
<gene>
    <name evidence="3" type="ORF">PCOR1329_LOCUS24530</name>
</gene>
<proteinExistence type="predicted"/>